<evidence type="ECO:0000313" key="2">
    <source>
        <dbReference type="Proteomes" id="UP000295294"/>
    </source>
</evidence>
<accession>A0A4P7LFS4</accession>
<name>A0A4P7LFS4_9BURK</name>
<reference evidence="1 2" key="1">
    <citation type="submission" date="2019-03" db="EMBL/GenBank/DDBJ databases">
        <title>Efficiently degradation of phenoxyalkanoic acid herbicides by Cupriavidus oxalaticus strain X32.</title>
        <authorList>
            <person name="Sheng X."/>
        </authorList>
    </citation>
    <scope>NUCLEOTIDE SEQUENCE [LARGE SCALE GENOMIC DNA]</scope>
    <source>
        <strain evidence="1 2">X32</strain>
    </source>
</reference>
<dbReference type="OrthoDB" id="8971161at2"/>
<dbReference type="KEGG" id="cox:E0W60_26045"/>
<protein>
    <submittedName>
        <fullName evidence="1">Uncharacterized protein</fullName>
    </submittedName>
</protein>
<dbReference type="AlphaFoldDB" id="A0A4P7LFS4"/>
<organism evidence="1 2">
    <name type="scientific">Cupriavidus oxalaticus</name>
    <dbReference type="NCBI Taxonomy" id="96344"/>
    <lineage>
        <taxon>Bacteria</taxon>
        <taxon>Pseudomonadati</taxon>
        <taxon>Pseudomonadota</taxon>
        <taxon>Betaproteobacteria</taxon>
        <taxon>Burkholderiales</taxon>
        <taxon>Burkholderiaceae</taxon>
        <taxon>Cupriavidus</taxon>
    </lineage>
</organism>
<dbReference type="EMBL" id="CP038635">
    <property type="protein sequence ID" value="QBY54458.1"/>
    <property type="molecule type" value="Genomic_DNA"/>
</dbReference>
<dbReference type="RefSeq" id="WP_135706042.1">
    <property type="nucleotide sequence ID" value="NZ_CP038635.1"/>
</dbReference>
<sequence>MTESHPSHGPRFRLGRLVATPGALAALRHAESHPIALLVCHMRGDWQEVGDFAPKDVSPKRVPIAGNFIHQLALILRKLTITLALLTIATVSHAGVDICSMKRSQYERAQCYEYAVSGGLLRMKKNYERIMAAPNVPKALKENIPKNHKEWTDYVEKKCSDNACYYSHIRDRNQDVEQFMAKYGINPI</sequence>
<dbReference type="Proteomes" id="UP000295294">
    <property type="component" value="Chromosome 2"/>
</dbReference>
<evidence type="ECO:0000313" key="1">
    <source>
        <dbReference type="EMBL" id="QBY54458.1"/>
    </source>
</evidence>
<gene>
    <name evidence="1" type="ORF">E0W60_26045</name>
</gene>
<proteinExistence type="predicted"/>